<dbReference type="InterPro" id="IPR019004">
    <property type="entry name" value="YqeY/Aim41"/>
</dbReference>
<evidence type="ECO:0000313" key="2">
    <source>
        <dbReference type="EMBL" id="KAK4134418.1"/>
    </source>
</evidence>
<comment type="subcellular location">
    <subcellularLocation>
        <location evidence="1">Mitochondrion</location>
    </subcellularLocation>
</comment>
<gene>
    <name evidence="1" type="primary">AIM41</name>
    <name evidence="2" type="ORF">BT67DRAFT_318430</name>
</gene>
<dbReference type="GO" id="GO:0016884">
    <property type="term" value="F:carbon-nitrogen ligase activity, with glutamine as amido-N-donor"/>
    <property type="evidence" value="ECO:0007669"/>
    <property type="project" value="UniProtKB-UniRule"/>
</dbReference>
<keyword evidence="1" id="KW-0496">Mitochondrion</keyword>
<dbReference type="EMBL" id="MU853409">
    <property type="protein sequence ID" value="KAK4134418.1"/>
    <property type="molecule type" value="Genomic_DNA"/>
</dbReference>
<comment type="caution">
    <text evidence="2">The sequence shown here is derived from an EMBL/GenBank/DDBJ whole genome shotgun (WGS) entry which is preliminary data.</text>
</comment>
<reference evidence="2" key="1">
    <citation type="journal article" date="2023" name="Mol. Phylogenet. Evol.">
        <title>Genome-scale phylogeny and comparative genomics of the fungal order Sordariales.</title>
        <authorList>
            <person name="Hensen N."/>
            <person name="Bonometti L."/>
            <person name="Westerberg I."/>
            <person name="Brannstrom I.O."/>
            <person name="Guillou S."/>
            <person name="Cros-Aarteil S."/>
            <person name="Calhoun S."/>
            <person name="Haridas S."/>
            <person name="Kuo A."/>
            <person name="Mondo S."/>
            <person name="Pangilinan J."/>
            <person name="Riley R."/>
            <person name="LaButti K."/>
            <person name="Andreopoulos B."/>
            <person name="Lipzen A."/>
            <person name="Chen C."/>
            <person name="Yan M."/>
            <person name="Daum C."/>
            <person name="Ng V."/>
            <person name="Clum A."/>
            <person name="Steindorff A."/>
            <person name="Ohm R.A."/>
            <person name="Martin F."/>
            <person name="Silar P."/>
            <person name="Natvig D.O."/>
            <person name="Lalanne C."/>
            <person name="Gautier V."/>
            <person name="Ament-Velasquez S.L."/>
            <person name="Kruys A."/>
            <person name="Hutchinson M.I."/>
            <person name="Powell A.J."/>
            <person name="Barry K."/>
            <person name="Miller A.N."/>
            <person name="Grigoriev I.V."/>
            <person name="Debuchy R."/>
            <person name="Gladieux P."/>
            <person name="Hiltunen Thoren M."/>
            <person name="Johannesson H."/>
        </authorList>
    </citation>
    <scope>NUCLEOTIDE SEQUENCE</scope>
    <source>
        <strain evidence="2">CBS 123565</strain>
    </source>
</reference>
<dbReference type="PANTHER" id="PTHR28055:SF1">
    <property type="entry name" value="ALTERED INHERITANCE OF MITOCHONDRIA PROTEIN 41, MITOCHONDRIAL"/>
    <property type="match status" value="1"/>
</dbReference>
<evidence type="ECO:0000313" key="3">
    <source>
        <dbReference type="Proteomes" id="UP001304895"/>
    </source>
</evidence>
<dbReference type="GO" id="GO:0005739">
    <property type="term" value="C:mitochondrion"/>
    <property type="evidence" value="ECO:0007669"/>
    <property type="project" value="UniProtKB-SubCell"/>
</dbReference>
<name>A0AAN6UJZ6_9PEZI</name>
<dbReference type="PANTHER" id="PTHR28055">
    <property type="entry name" value="ALTERED INHERITANCE OF MITOCHONDRIA PROTEIN 41, MITOCHONDRIAL"/>
    <property type="match status" value="1"/>
</dbReference>
<evidence type="ECO:0000256" key="1">
    <source>
        <dbReference type="RuleBase" id="RU365099"/>
    </source>
</evidence>
<dbReference type="InterPro" id="IPR042184">
    <property type="entry name" value="YqeY/Aim41_N"/>
</dbReference>
<sequence>MSGDMASNPMRWMENAPWKLEPGDLSDASASGWRSCAVTSQRLPLYISVLYARLKDRGTESANRRSQSGSAVPTGFAFRVDLREVRTVHCFTPDPRRIFHASTLHAPSTMATKLCPSLLRSFGRPSLRQAANVRVFRAAYSTDTPPPPLLAKIKTDLKAAMRAKDANRLAVLRSMIAATLNASKTDKPIQTDAQLVNLLHKTKRQSQEVVEEARAAGREDIIEKEEAQQRIMDEYAGSSGVKEIGEAELRQIIQTAKAGLVAEGIEERLLSGRLMKQLLSPGGPLDGAMVDKKEVARIVMEVAKAN</sequence>
<organism evidence="2 3">
    <name type="scientific">Trichocladium antarcticum</name>
    <dbReference type="NCBI Taxonomy" id="1450529"/>
    <lineage>
        <taxon>Eukaryota</taxon>
        <taxon>Fungi</taxon>
        <taxon>Dikarya</taxon>
        <taxon>Ascomycota</taxon>
        <taxon>Pezizomycotina</taxon>
        <taxon>Sordariomycetes</taxon>
        <taxon>Sordariomycetidae</taxon>
        <taxon>Sordariales</taxon>
        <taxon>Chaetomiaceae</taxon>
        <taxon>Trichocladium</taxon>
    </lineage>
</organism>
<comment type="similarity">
    <text evidence="1">Belongs to the AIM41 family.</text>
</comment>
<proteinExistence type="inferred from homology"/>
<reference evidence="2" key="2">
    <citation type="submission" date="2023-05" db="EMBL/GenBank/DDBJ databases">
        <authorList>
            <consortium name="Lawrence Berkeley National Laboratory"/>
            <person name="Steindorff A."/>
            <person name="Hensen N."/>
            <person name="Bonometti L."/>
            <person name="Westerberg I."/>
            <person name="Brannstrom I.O."/>
            <person name="Guillou S."/>
            <person name="Cros-Aarteil S."/>
            <person name="Calhoun S."/>
            <person name="Haridas S."/>
            <person name="Kuo A."/>
            <person name="Mondo S."/>
            <person name="Pangilinan J."/>
            <person name="Riley R."/>
            <person name="Labutti K."/>
            <person name="Andreopoulos B."/>
            <person name="Lipzen A."/>
            <person name="Chen C."/>
            <person name="Yanf M."/>
            <person name="Daum C."/>
            <person name="Ng V."/>
            <person name="Clum A."/>
            <person name="Ohm R."/>
            <person name="Martin F."/>
            <person name="Silar P."/>
            <person name="Natvig D."/>
            <person name="Lalanne C."/>
            <person name="Gautier V."/>
            <person name="Ament-Velasquez S.L."/>
            <person name="Kruys A."/>
            <person name="Hutchinson M.I."/>
            <person name="Powell A.J."/>
            <person name="Barry K."/>
            <person name="Miller A.N."/>
            <person name="Grigoriev I.V."/>
            <person name="Debuchy R."/>
            <person name="Gladieux P."/>
            <person name="Thoren M.H."/>
            <person name="Johannesson H."/>
        </authorList>
    </citation>
    <scope>NUCLEOTIDE SEQUENCE</scope>
    <source>
        <strain evidence="2">CBS 123565</strain>
    </source>
</reference>
<dbReference type="Gene3D" id="1.10.1510.10">
    <property type="entry name" value="Uncharacterised protein YqeY/AIM41 PF09424, N-terminal domain"/>
    <property type="match status" value="1"/>
</dbReference>
<dbReference type="InterPro" id="IPR003789">
    <property type="entry name" value="Asn/Gln_tRNA_amidoTrase-B-like"/>
</dbReference>
<dbReference type="Proteomes" id="UP001304895">
    <property type="component" value="Unassembled WGS sequence"/>
</dbReference>
<dbReference type="SUPFAM" id="SSF89095">
    <property type="entry name" value="GatB/YqeY motif"/>
    <property type="match status" value="1"/>
</dbReference>
<keyword evidence="3" id="KW-1185">Reference proteome</keyword>
<dbReference type="AlphaFoldDB" id="A0AAN6UJZ6"/>
<accession>A0AAN6UJZ6</accession>
<dbReference type="Pfam" id="PF09424">
    <property type="entry name" value="YqeY"/>
    <property type="match status" value="1"/>
</dbReference>
<protein>
    <recommendedName>
        <fullName evidence="1">Altered inheritance of mitochondria protein 41</fullName>
    </recommendedName>
</protein>